<dbReference type="SUPFAM" id="SSF52540">
    <property type="entry name" value="P-loop containing nucleoside triphosphate hydrolases"/>
    <property type="match status" value="1"/>
</dbReference>
<evidence type="ECO:0000256" key="5">
    <source>
        <dbReference type="ARBA" id="ARBA00022741"/>
    </source>
</evidence>
<name>A0A4Q9H2Z4_9BURK</name>
<keyword evidence="10" id="KW-0472">Membrane</keyword>
<evidence type="ECO:0000259" key="12">
    <source>
        <dbReference type="PROSITE" id="PS50893"/>
    </source>
</evidence>
<evidence type="ECO:0000256" key="8">
    <source>
        <dbReference type="ARBA" id="ARBA00023004"/>
    </source>
</evidence>
<keyword evidence="5" id="KW-0547">Nucleotide-binding</keyword>
<dbReference type="SMART" id="SM00382">
    <property type="entry name" value="AAA"/>
    <property type="match status" value="1"/>
</dbReference>
<dbReference type="GO" id="GO:0015697">
    <property type="term" value="P:quaternary ammonium group transport"/>
    <property type="evidence" value="ECO:0007669"/>
    <property type="project" value="UniProtKB-ARBA"/>
</dbReference>
<reference evidence="13 14" key="1">
    <citation type="submission" date="2019-02" db="EMBL/GenBank/DDBJ databases">
        <title>Aquabacterium sp. strain KMB7.</title>
        <authorList>
            <person name="Chen W.-M."/>
        </authorList>
    </citation>
    <scope>NUCLEOTIDE SEQUENCE [LARGE SCALE GENOMIC DNA]</scope>
    <source>
        <strain evidence="13 14">KMB7</strain>
    </source>
</reference>
<evidence type="ECO:0000256" key="6">
    <source>
        <dbReference type="ARBA" id="ARBA00022840"/>
    </source>
</evidence>
<dbReference type="InterPro" id="IPR003439">
    <property type="entry name" value="ABC_transporter-like_ATP-bd"/>
</dbReference>
<dbReference type="CDD" id="cd03259">
    <property type="entry name" value="ABC_Carb_Solutes_like"/>
    <property type="match status" value="1"/>
</dbReference>
<dbReference type="GO" id="GO:0005524">
    <property type="term" value="F:ATP binding"/>
    <property type="evidence" value="ECO:0007669"/>
    <property type="project" value="UniProtKB-KW"/>
</dbReference>
<keyword evidence="7" id="KW-1278">Translocase</keyword>
<evidence type="ECO:0000256" key="9">
    <source>
        <dbReference type="ARBA" id="ARBA00023065"/>
    </source>
</evidence>
<dbReference type="PANTHER" id="PTHR42781">
    <property type="entry name" value="SPERMIDINE/PUTRESCINE IMPORT ATP-BINDING PROTEIN POTA"/>
    <property type="match status" value="1"/>
</dbReference>
<sequence>MLSVDQLVMRWPGPAARPVLDGVSLSLMSGEIGVLLGPSGCGKTTLLRVVAGLERPSAGRVSIAGQCVSDPAARLQVPAEKRRIGMVFQDFALFPHLTVAGNVAFGLRHLGRTQRHERVARMLALVGLDGLAARWPHQLSGGQQQRVALARALAPAPDLILLDEPFSSLDTSLRERLVHELRDILKATGTTALFVTHDQAEAFALGDKVGVMHQGQLHQWDAPRQLYRQPASRFVAEFIGQGVLLPSRWMASHDQPVDTAANQHASAPPVPAAAAPVPAPAPAPAESAPHDLLLRASDVALDPDSSLRAEVLRWVYRGADALGTLRLSDGQVLYAELPPEPALQAGQEVGIRLAPQEVVTFARQAQSAA</sequence>
<dbReference type="Pfam" id="PF00005">
    <property type="entry name" value="ABC_tran"/>
    <property type="match status" value="1"/>
</dbReference>
<dbReference type="InterPro" id="IPR015853">
    <property type="entry name" value="ABC_transpr_FbpC"/>
</dbReference>
<protein>
    <submittedName>
        <fullName evidence="13">ABC transporter ATP-binding protein</fullName>
    </submittedName>
</protein>
<keyword evidence="9" id="KW-0406">Ion transport</keyword>
<dbReference type="InterPro" id="IPR017871">
    <property type="entry name" value="ABC_transporter-like_CS"/>
</dbReference>
<dbReference type="InterPro" id="IPR008995">
    <property type="entry name" value="Mo/tungstate-bd_C_term_dom"/>
</dbReference>
<keyword evidence="14" id="KW-1185">Reference proteome</keyword>
<proteinExistence type="predicted"/>
<comment type="caution">
    <text evidence="13">The sequence shown here is derived from an EMBL/GenBank/DDBJ whole genome shotgun (WGS) entry which is preliminary data.</text>
</comment>
<feature type="region of interest" description="Disordered" evidence="11">
    <location>
        <begin position="257"/>
        <end position="286"/>
    </location>
</feature>
<dbReference type="PANTHER" id="PTHR42781:SF5">
    <property type="entry name" value="PUTRESCINE TRANSPORT ATP-BINDING PROTEIN POTG"/>
    <property type="match status" value="1"/>
</dbReference>
<dbReference type="GO" id="GO:0016887">
    <property type="term" value="F:ATP hydrolysis activity"/>
    <property type="evidence" value="ECO:0007669"/>
    <property type="project" value="InterPro"/>
</dbReference>
<keyword evidence="6 13" id="KW-0067">ATP-binding</keyword>
<dbReference type="SUPFAM" id="SSF50331">
    <property type="entry name" value="MOP-like"/>
    <property type="match status" value="1"/>
</dbReference>
<keyword evidence="8" id="KW-0408">Iron</keyword>
<gene>
    <name evidence="13" type="ORF">EYS42_03590</name>
</gene>
<dbReference type="Proteomes" id="UP000292120">
    <property type="component" value="Unassembled WGS sequence"/>
</dbReference>
<organism evidence="13 14">
    <name type="scientific">Aquabacterium lacunae</name>
    <dbReference type="NCBI Taxonomy" id="2528630"/>
    <lineage>
        <taxon>Bacteria</taxon>
        <taxon>Pseudomonadati</taxon>
        <taxon>Pseudomonadota</taxon>
        <taxon>Betaproteobacteria</taxon>
        <taxon>Burkholderiales</taxon>
        <taxon>Aquabacterium</taxon>
    </lineage>
</organism>
<dbReference type="InterPro" id="IPR013611">
    <property type="entry name" value="Transp-assoc_OB_typ2"/>
</dbReference>
<dbReference type="FunFam" id="3.40.50.300:FF:000425">
    <property type="entry name" value="Probable ABC transporter, ATP-binding subunit"/>
    <property type="match status" value="1"/>
</dbReference>
<dbReference type="OrthoDB" id="5298774at2"/>
<evidence type="ECO:0000313" key="14">
    <source>
        <dbReference type="Proteomes" id="UP000292120"/>
    </source>
</evidence>
<dbReference type="InterPro" id="IPR027417">
    <property type="entry name" value="P-loop_NTPase"/>
</dbReference>
<dbReference type="GO" id="GO:0043190">
    <property type="term" value="C:ATP-binding cassette (ABC) transporter complex"/>
    <property type="evidence" value="ECO:0007669"/>
    <property type="project" value="InterPro"/>
</dbReference>
<accession>A0A4Q9H2Z4</accession>
<dbReference type="GO" id="GO:0015408">
    <property type="term" value="F:ABC-type ferric iron transporter activity"/>
    <property type="evidence" value="ECO:0007669"/>
    <property type="project" value="InterPro"/>
</dbReference>
<evidence type="ECO:0000256" key="2">
    <source>
        <dbReference type="ARBA" id="ARBA00022475"/>
    </source>
</evidence>
<dbReference type="Gene3D" id="3.40.50.300">
    <property type="entry name" value="P-loop containing nucleotide triphosphate hydrolases"/>
    <property type="match status" value="1"/>
</dbReference>
<dbReference type="AlphaFoldDB" id="A0A4Q9H2Z4"/>
<evidence type="ECO:0000256" key="7">
    <source>
        <dbReference type="ARBA" id="ARBA00022967"/>
    </source>
</evidence>
<keyword evidence="2" id="KW-1003">Cell membrane</keyword>
<dbReference type="PROSITE" id="PS50893">
    <property type="entry name" value="ABC_TRANSPORTER_2"/>
    <property type="match status" value="1"/>
</dbReference>
<evidence type="ECO:0000256" key="11">
    <source>
        <dbReference type="SAM" id="MobiDB-lite"/>
    </source>
</evidence>
<evidence type="ECO:0000256" key="3">
    <source>
        <dbReference type="ARBA" id="ARBA00022496"/>
    </source>
</evidence>
<dbReference type="PROSITE" id="PS00211">
    <property type="entry name" value="ABC_TRANSPORTER_1"/>
    <property type="match status" value="1"/>
</dbReference>
<dbReference type="InterPro" id="IPR003593">
    <property type="entry name" value="AAA+_ATPase"/>
</dbReference>
<dbReference type="Pfam" id="PF08402">
    <property type="entry name" value="TOBE_2"/>
    <property type="match status" value="1"/>
</dbReference>
<evidence type="ECO:0000256" key="10">
    <source>
        <dbReference type="ARBA" id="ARBA00023136"/>
    </source>
</evidence>
<evidence type="ECO:0000256" key="1">
    <source>
        <dbReference type="ARBA" id="ARBA00022448"/>
    </source>
</evidence>
<feature type="domain" description="ABC transporter" evidence="12">
    <location>
        <begin position="2"/>
        <end position="239"/>
    </location>
</feature>
<dbReference type="InterPro" id="IPR050093">
    <property type="entry name" value="ABC_SmlMolc_Importer"/>
</dbReference>
<dbReference type="EMBL" id="SIXI01000001">
    <property type="protein sequence ID" value="TBO34613.1"/>
    <property type="molecule type" value="Genomic_DNA"/>
</dbReference>
<keyword evidence="3" id="KW-0410">Iron transport</keyword>
<keyword evidence="1" id="KW-0813">Transport</keyword>
<evidence type="ECO:0000313" key="13">
    <source>
        <dbReference type="EMBL" id="TBO34613.1"/>
    </source>
</evidence>
<keyword evidence="4" id="KW-0997">Cell inner membrane</keyword>
<evidence type="ECO:0000256" key="4">
    <source>
        <dbReference type="ARBA" id="ARBA00022519"/>
    </source>
</evidence>